<feature type="region of interest" description="Disordered" evidence="7">
    <location>
        <begin position="42"/>
        <end position="64"/>
    </location>
</feature>
<dbReference type="PANTHER" id="PTHR43047:SF66">
    <property type="entry name" value="HISKA"/>
    <property type="match status" value="1"/>
</dbReference>
<dbReference type="GO" id="GO:0009927">
    <property type="term" value="F:histidine phosphotransfer kinase activity"/>
    <property type="evidence" value="ECO:0007669"/>
    <property type="project" value="TreeGrafter"/>
</dbReference>
<sequence length="1055" mass="116427">MSPLPSSPSDLPTVAKCANKRKRRARRVTVDSFAVVVDNTNLNESPCSPSLPLPASAQASKENKKIRNARIGKETLSVRWARFKQRIGTSTGLSESILDGGAGSTDTSYSARRQGRETDDNSDESDEVDQVVVENELFGDKGSVTQPSEDGRGDQHQSRLAHQSSMGTQDSMAGTHHTEGFWESNLVLTFFRWRLWPTIVSFFTLRFHDDQTEESYCREAWFTSRSAALYCTTFFILNWILVCALGARPFSTSDNIFYYGAGAAMSLPLPFFIMFELPRLHPRVYQIYLFISVWSWSYYLTSFMFSCHFYSAPEDHCGTRDFLALFYYAIGLPTMAMVTLGMTRISFCIGATVTVILNLALIAPEHTTFVRNIINMILFYTFLLYQHYKRETMDRRLYSLRSQLKIQFRATQKAQVNERKASDSKRRLTSYVFHEVRVPLNTALLALQNLEATGTIAKEQGVEWAALGGSLAMMSKVLNDVLDFNRLDSGRFSTVKQPYNFHQAIHAMLVPLRLAANARGLHLQIDLDRNIDKVARIAALQSMGKAQAVIEQDLQDNPDDGGIVLGDEMRLRQVVTNLASNACKFTSTGGQIKIVTKLVYPSTGANPVENPRALPNVKDTHHEPATEKDHANANRASDGGSTSLSILRLAQHNDMNEKHKTQAMDKIVVRIEVHDTGVGIKSKDLVDHKLFSPYVQTEIGKHQGGKGTGLGLALVRRIVKLGGGRLGVKSKAGQGSEFWVEIPLGVGSNASAQPGFKQNVTSDGSEHSGGHTMERVLDVENIDFWVPRDDHYSSLALDSEDAPPPKTSLQNSFNPQADSALKTMMEHPGLVRSSTGVHAPMPAILSLAKAALTQQFTHSPSLSNAAATIIDIDDNTSASTVPDSKRDGNVLSPSSFLPSTSPSILKVLVVDDDPLTRKLMTRMLSRLGCVIETAENGKIALEMIIARPAEQIALEETTSIASTAASQDVNYDVVFLDNQMPVMSGVDMVLALRGRGRTEFVVGVTGNALMSDQQEYLEAGVDRVLTKPVFEQSLKAMLQMAEQRRTRIVEANAMP</sequence>
<feature type="region of interest" description="Disordered" evidence="7">
    <location>
        <begin position="93"/>
        <end position="174"/>
    </location>
</feature>
<dbReference type="SUPFAM" id="SSF55874">
    <property type="entry name" value="ATPase domain of HSP90 chaperone/DNA topoisomerase II/histidine kinase"/>
    <property type="match status" value="1"/>
</dbReference>
<feature type="compositionally biased region" description="Acidic residues" evidence="7">
    <location>
        <begin position="120"/>
        <end position="129"/>
    </location>
</feature>
<dbReference type="SUPFAM" id="SSF47384">
    <property type="entry name" value="Homodimeric domain of signal transducing histidine kinase"/>
    <property type="match status" value="1"/>
</dbReference>
<dbReference type="InterPro" id="IPR003661">
    <property type="entry name" value="HisK_dim/P_dom"/>
</dbReference>
<dbReference type="SMART" id="SM00387">
    <property type="entry name" value="HATPase_c"/>
    <property type="match status" value="1"/>
</dbReference>
<dbReference type="InterPro" id="IPR004358">
    <property type="entry name" value="Sig_transdc_His_kin-like_C"/>
</dbReference>
<feature type="transmembrane region" description="Helical" evidence="8">
    <location>
        <begin position="369"/>
        <end position="388"/>
    </location>
</feature>
<dbReference type="GO" id="GO:0005886">
    <property type="term" value="C:plasma membrane"/>
    <property type="evidence" value="ECO:0007669"/>
    <property type="project" value="TreeGrafter"/>
</dbReference>
<keyword evidence="3 6" id="KW-0597">Phosphoprotein</keyword>
<feature type="domain" description="Histidine kinase" evidence="9">
    <location>
        <begin position="431"/>
        <end position="746"/>
    </location>
</feature>
<dbReference type="EMBL" id="ML170164">
    <property type="protein sequence ID" value="TDL25448.1"/>
    <property type="molecule type" value="Genomic_DNA"/>
</dbReference>
<evidence type="ECO:0000259" key="9">
    <source>
        <dbReference type="PROSITE" id="PS50109"/>
    </source>
</evidence>
<evidence type="ECO:0000256" key="3">
    <source>
        <dbReference type="ARBA" id="ARBA00022553"/>
    </source>
</evidence>
<dbReference type="InterPro" id="IPR003594">
    <property type="entry name" value="HATPase_dom"/>
</dbReference>
<dbReference type="VEuPathDB" id="FungiDB:BD410DRAFT_640014"/>
<evidence type="ECO:0000256" key="2">
    <source>
        <dbReference type="ARBA" id="ARBA00012438"/>
    </source>
</evidence>
<gene>
    <name evidence="11" type="ORF">BD410DRAFT_640014</name>
</gene>
<feature type="transmembrane region" description="Helical" evidence="8">
    <location>
        <begin position="256"/>
        <end position="275"/>
    </location>
</feature>
<dbReference type="Gene3D" id="3.30.565.10">
    <property type="entry name" value="Histidine kinase-like ATPase, C-terminal domain"/>
    <property type="match status" value="1"/>
</dbReference>
<evidence type="ECO:0000256" key="7">
    <source>
        <dbReference type="SAM" id="MobiDB-lite"/>
    </source>
</evidence>
<feature type="modified residue" description="4-aspartylphosphate" evidence="6">
    <location>
        <position position="977"/>
    </location>
</feature>
<dbReference type="SUPFAM" id="SSF52172">
    <property type="entry name" value="CheY-like"/>
    <property type="match status" value="1"/>
</dbReference>
<organism evidence="11 12">
    <name type="scientific">Rickenella mellea</name>
    <dbReference type="NCBI Taxonomy" id="50990"/>
    <lineage>
        <taxon>Eukaryota</taxon>
        <taxon>Fungi</taxon>
        <taxon>Dikarya</taxon>
        <taxon>Basidiomycota</taxon>
        <taxon>Agaricomycotina</taxon>
        <taxon>Agaricomycetes</taxon>
        <taxon>Hymenochaetales</taxon>
        <taxon>Rickenellaceae</taxon>
        <taxon>Rickenella</taxon>
    </lineage>
</organism>
<dbReference type="OrthoDB" id="60033at2759"/>
<feature type="transmembrane region" description="Helical" evidence="8">
    <location>
        <begin position="323"/>
        <end position="340"/>
    </location>
</feature>
<dbReference type="Pfam" id="PF02518">
    <property type="entry name" value="HATPase_c"/>
    <property type="match status" value="1"/>
</dbReference>
<dbReference type="PROSITE" id="PS50110">
    <property type="entry name" value="RESPONSE_REGULATORY"/>
    <property type="match status" value="1"/>
</dbReference>
<dbReference type="CDD" id="cd00082">
    <property type="entry name" value="HisKA"/>
    <property type="match status" value="1"/>
</dbReference>
<dbReference type="PRINTS" id="PR00344">
    <property type="entry name" value="BCTRLSENSOR"/>
</dbReference>
<keyword evidence="12" id="KW-1185">Reference proteome</keyword>
<comment type="catalytic activity">
    <reaction evidence="1">
        <text>ATP + protein L-histidine = ADP + protein N-phospho-L-histidine.</text>
        <dbReference type="EC" id="2.7.13.3"/>
    </reaction>
</comment>
<dbReference type="AlphaFoldDB" id="A0A4Y7QE27"/>
<evidence type="ECO:0000259" key="10">
    <source>
        <dbReference type="PROSITE" id="PS50110"/>
    </source>
</evidence>
<dbReference type="PANTHER" id="PTHR43047">
    <property type="entry name" value="TWO-COMPONENT HISTIDINE PROTEIN KINASE"/>
    <property type="match status" value="1"/>
</dbReference>
<evidence type="ECO:0000256" key="8">
    <source>
        <dbReference type="SAM" id="Phobius"/>
    </source>
</evidence>
<evidence type="ECO:0000313" key="11">
    <source>
        <dbReference type="EMBL" id="TDL25448.1"/>
    </source>
</evidence>
<keyword evidence="5" id="KW-0418">Kinase</keyword>
<reference evidence="11 12" key="1">
    <citation type="submission" date="2018-06" db="EMBL/GenBank/DDBJ databases">
        <title>A transcriptomic atlas of mushroom development highlights an independent origin of complex multicellularity.</title>
        <authorList>
            <consortium name="DOE Joint Genome Institute"/>
            <person name="Krizsan K."/>
            <person name="Almasi E."/>
            <person name="Merenyi Z."/>
            <person name="Sahu N."/>
            <person name="Viragh M."/>
            <person name="Koszo T."/>
            <person name="Mondo S."/>
            <person name="Kiss B."/>
            <person name="Balint B."/>
            <person name="Kues U."/>
            <person name="Barry K."/>
            <person name="Hegedus J.C."/>
            <person name="Henrissat B."/>
            <person name="Johnson J."/>
            <person name="Lipzen A."/>
            <person name="Ohm R."/>
            <person name="Nagy I."/>
            <person name="Pangilinan J."/>
            <person name="Yan J."/>
            <person name="Xiong Y."/>
            <person name="Grigoriev I.V."/>
            <person name="Hibbett D.S."/>
            <person name="Nagy L.G."/>
        </authorList>
    </citation>
    <scope>NUCLEOTIDE SEQUENCE [LARGE SCALE GENOMIC DNA]</scope>
    <source>
        <strain evidence="11 12">SZMC22713</strain>
    </source>
</reference>
<keyword evidence="4" id="KW-0808">Transferase</keyword>
<feature type="transmembrane region" description="Helical" evidence="8">
    <location>
        <begin position="345"/>
        <end position="363"/>
    </location>
</feature>
<dbReference type="PROSITE" id="PS50109">
    <property type="entry name" value="HIS_KIN"/>
    <property type="match status" value="1"/>
</dbReference>
<feature type="compositionally biased region" description="Polar residues" evidence="7">
    <location>
        <begin position="158"/>
        <end position="172"/>
    </location>
</feature>
<keyword evidence="8" id="KW-0472">Membrane</keyword>
<evidence type="ECO:0000256" key="6">
    <source>
        <dbReference type="PROSITE-ProRule" id="PRU00169"/>
    </source>
</evidence>
<dbReference type="SMART" id="SM00448">
    <property type="entry name" value="REC"/>
    <property type="match status" value="1"/>
</dbReference>
<name>A0A4Y7QE27_9AGAM</name>
<evidence type="ECO:0000256" key="1">
    <source>
        <dbReference type="ARBA" id="ARBA00000085"/>
    </source>
</evidence>
<dbReference type="InterPro" id="IPR001789">
    <property type="entry name" value="Sig_transdc_resp-reg_receiver"/>
</dbReference>
<evidence type="ECO:0000256" key="5">
    <source>
        <dbReference type="ARBA" id="ARBA00022777"/>
    </source>
</evidence>
<feature type="domain" description="Response regulatory" evidence="10">
    <location>
        <begin position="906"/>
        <end position="1042"/>
    </location>
</feature>
<dbReference type="Pfam" id="PF00072">
    <property type="entry name" value="Response_reg"/>
    <property type="match status" value="1"/>
</dbReference>
<dbReference type="Pfam" id="PF00512">
    <property type="entry name" value="HisKA"/>
    <property type="match status" value="1"/>
</dbReference>
<feature type="transmembrane region" description="Helical" evidence="8">
    <location>
        <begin position="287"/>
        <end position="311"/>
    </location>
</feature>
<feature type="compositionally biased region" description="Basic and acidic residues" evidence="7">
    <location>
        <begin position="618"/>
        <end position="632"/>
    </location>
</feature>
<feature type="transmembrane region" description="Helical" evidence="8">
    <location>
        <begin position="227"/>
        <end position="250"/>
    </location>
</feature>
<feature type="compositionally biased region" description="Low complexity" evidence="7">
    <location>
        <begin position="45"/>
        <end position="60"/>
    </location>
</feature>
<proteinExistence type="predicted"/>
<accession>A0A4Y7QE27</accession>
<dbReference type="InterPro" id="IPR036890">
    <property type="entry name" value="HATPase_C_sf"/>
</dbReference>
<protein>
    <recommendedName>
        <fullName evidence="2">histidine kinase</fullName>
        <ecNumber evidence="2">2.7.13.3</ecNumber>
    </recommendedName>
</protein>
<dbReference type="SMART" id="SM00388">
    <property type="entry name" value="HisKA"/>
    <property type="match status" value="1"/>
</dbReference>
<dbReference type="GO" id="GO:0000155">
    <property type="term" value="F:phosphorelay sensor kinase activity"/>
    <property type="evidence" value="ECO:0007669"/>
    <property type="project" value="InterPro"/>
</dbReference>
<dbReference type="CDD" id="cd17546">
    <property type="entry name" value="REC_hyHK_CKI1_RcsC-like"/>
    <property type="match status" value="1"/>
</dbReference>
<keyword evidence="8" id="KW-0812">Transmembrane</keyword>
<dbReference type="STRING" id="50990.A0A4Y7QE27"/>
<evidence type="ECO:0000313" key="12">
    <source>
        <dbReference type="Proteomes" id="UP000294933"/>
    </source>
</evidence>
<dbReference type="Gene3D" id="1.10.287.130">
    <property type="match status" value="1"/>
</dbReference>
<evidence type="ECO:0000256" key="4">
    <source>
        <dbReference type="ARBA" id="ARBA00022679"/>
    </source>
</evidence>
<dbReference type="EC" id="2.7.13.3" evidence="2"/>
<dbReference type="InterPro" id="IPR036097">
    <property type="entry name" value="HisK_dim/P_sf"/>
</dbReference>
<dbReference type="InterPro" id="IPR011006">
    <property type="entry name" value="CheY-like_superfamily"/>
</dbReference>
<dbReference type="InterPro" id="IPR005467">
    <property type="entry name" value="His_kinase_dom"/>
</dbReference>
<dbReference type="Proteomes" id="UP000294933">
    <property type="component" value="Unassembled WGS sequence"/>
</dbReference>
<dbReference type="Gene3D" id="3.40.50.2300">
    <property type="match status" value="1"/>
</dbReference>
<keyword evidence="8" id="KW-1133">Transmembrane helix</keyword>
<feature type="region of interest" description="Disordered" evidence="7">
    <location>
        <begin position="605"/>
        <end position="640"/>
    </location>
</feature>